<proteinExistence type="inferred from homology"/>
<comment type="similarity">
    <text evidence="1">Belongs to the uracil-DNA glycosylase (UDG) superfamily. Type 4 (UDGa) family.</text>
</comment>
<evidence type="ECO:0000256" key="8">
    <source>
        <dbReference type="ARBA" id="ARBA00023014"/>
    </source>
</evidence>
<dbReference type="InterPro" id="IPR005273">
    <property type="entry name" value="Ura-DNA_glyco_family4"/>
</dbReference>
<comment type="caution">
    <text evidence="12">The sequence shown here is derived from an EMBL/GenBank/DDBJ whole genome shotgun (WGS) entry which is preliminary data.</text>
</comment>
<evidence type="ECO:0000256" key="1">
    <source>
        <dbReference type="ARBA" id="ARBA00006521"/>
    </source>
</evidence>
<accession>A0A2W5VGY0</accession>
<evidence type="ECO:0000256" key="6">
    <source>
        <dbReference type="ARBA" id="ARBA00022801"/>
    </source>
</evidence>
<dbReference type="NCBIfam" id="TIGR03914">
    <property type="entry name" value="UDG_fam_dom"/>
    <property type="match status" value="1"/>
</dbReference>
<dbReference type="GO" id="GO:0006281">
    <property type="term" value="P:DNA repair"/>
    <property type="evidence" value="ECO:0007669"/>
    <property type="project" value="UniProtKB-KW"/>
</dbReference>
<dbReference type="Proteomes" id="UP000249393">
    <property type="component" value="Unassembled WGS sequence"/>
</dbReference>
<protein>
    <recommendedName>
        <fullName evidence="2">Type-4 uracil-DNA glycosylase</fullName>
    </recommendedName>
</protein>
<dbReference type="EMBL" id="QFQZ01000002">
    <property type="protein sequence ID" value="PZR37153.1"/>
    <property type="molecule type" value="Genomic_DNA"/>
</dbReference>
<feature type="domain" description="Uracil-DNA glycosylase-like" evidence="11">
    <location>
        <begin position="327"/>
        <end position="487"/>
    </location>
</feature>
<dbReference type="GO" id="GO:0097506">
    <property type="term" value="F:deaminated base DNA N-glycosylase activity"/>
    <property type="evidence" value="ECO:0007669"/>
    <property type="project" value="UniProtKB-ARBA"/>
</dbReference>
<keyword evidence="7" id="KW-0408">Iron</keyword>
<organism evidence="12 13">
    <name type="scientific">Caulobacter segnis</name>
    <dbReference type="NCBI Taxonomy" id="88688"/>
    <lineage>
        <taxon>Bacteria</taxon>
        <taxon>Pseudomonadati</taxon>
        <taxon>Pseudomonadota</taxon>
        <taxon>Alphaproteobacteria</taxon>
        <taxon>Caulobacterales</taxon>
        <taxon>Caulobacteraceae</taxon>
        <taxon>Caulobacter</taxon>
    </lineage>
</organism>
<keyword evidence="5" id="KW-0227">DNA damage</keyword>
<dbReference type="NCBIfam" id="TIGR03915">
    <property type="entry name" value="SAM_7_link_chp"/>
    <property type="match status" value="1"/>
</dbReference>
<evidence type="ECO:0000313" key="13">
    <source>
        <dbReference type="Proteomes" id="UP000249393"/>
    </source>
</evidence>
<evidence type="ECO:0000259" key="11">
    <source>
        <dbReference type="SMART" id="SM00986"/>
    </source>
</evidence>
<dbReference type="SMART" id="SM00987">
    <property type="entry name" value="UreE_C"/>
    <property type="match status" value="1"/>
</dbReference>
<dbReference type="SMART" id="SM00986">
    <property type="entry name" value="UDG"/>
    <property type="match status" value="1"/>
</dbReference>
<evidence type="ECO:0000256" key="9">
    <source>
        <dbReference type="ARBA" id="ARBA00023204"/>
    </source>
</evidence>
<reference evidence="12 13" key="1">
    <citation type="submission" date="2017-08" db="EMBL/GenBank/DDBJ databases">
        <title>Infants hospitalized years apart are colonized by the same room-sourced microbial strains.</title>
        <authorList>
            <person name="Brooks B."/>
            <person name="Olm M.R."/>
            <person name="Firek B.A."/>
            <person name="Baker R."/>
            <person name="Thomas B.C."/>
            <person name="Morowitz M.J."/>
            <person name="Banfield J.F."/>
        </authorList>
    </citation>
    <scope>NUCLEOTIDE SEQUENCE [LARGE SCALE GENOMIC DNA]</scope>
    <source>
        <strain evidence="12">S2_003_000_R2_4</strain>
    </source>
</reference>
<dbReference type="InterPro" id="IPR025404">
    <property type="entry name" value="DUF4130"/>
</dbReference>
<dbReference type="GO" id="GO:0046872">
    <property type="term" value="F:metal ion binding"/>
    <property type="evidence" value="ECO:0007669"/>
    <property type="project" value="UniProtKB-KW"/>
</dbReference>
<dbReference type="Pfam" id="PF13566">
    <property type="entry name" value="DUF4130"/>
    <property type="match status" value="1"/>
</dbReference>
<keyword evidence="6" id="KW-0378">Hydrolase</keyword>
<evidence type="ECO:0000313" key="12">
    <source>
        <dbReference type="EMBL" id="PZR37153.1"/>
    </source>
</evidence>
<name>A0A2W5VGY0_9CAUL</name>
<dbReference type="PANTHER" id="PTHR33693">
    <property type="entry name" value="TYPE-5 URACIL-DNA GLYCOSYLASE"/>
    <property type="match status" value="1"/>
</dbReference>
<dbReference type="Pfam" id="PF03167">
    <property type="entry name" value="UDG"/>
    <property type="match status" value="1"/>
</dbReference>
<sequence length="496" mass="54462">MRVVRLVSEIDFAGWRTAARALRAEGVEPQAVVWTVERELFSPPPCGEGVGGVSAATSELAPPSPPPSSQGGRGFTVPAAFLELAEQVILHRAPDRFALLYRILWRLEREPRLIDNPADADMARARDMAKAVSRAAHKMKAFVRFRLVEGAATETYAAWFEPAHRVTQAVAPFFVRRFTAMDWTILTPDACVAWDGERLMVSEGADPADAPSEDAQEELWRTYYASIFNPARLNPKQMRQEMPKRYWRNLPEAALIPDLIASAQDRAAAMVAAPPRQPSDRVLKAALRHSRDASFGQGAPTTLEELEAGVQVCRRCDLWRDATQGVPGEGAHPAPLMFVGEQPGDQEDLAGRPFVGPAGQMFDKALAEAGVPRDRAFVTNAVKHFKHEVRGKRRIHKTADRGEVSACRWWLDAERRIVRPRVIVMLGATAALGVIGKPTPIAANRGKALQLPDQAQGVVTYHPSFLLRVPDAEAKARAYAEFVADLRMAGALAGLT</sequence>
<dbReference type="InterPro" id="IPR036895">
    <property type="entry name" value="Uracil-DNA_glycosylase-like_sf"/>
</dbReference>
<evidence type="ECO:0000256" key="4">
    <source>
        <dbReference type="ARBA" id="ARBA00022723"/>
    </source>
</evidence>
<dbReference type="SUPFAM" id="SSF52141">
    <property type="entry name" value="Uracil-DNA glycosylase-like"/>
    <property type="match status" value="1"/>
</dbReference>
<dbReference type="PANTHER" id="PTHR33693:SF9">
    <property type="entry name" value="TYPE-4 URACIL-DNA GLYCOSYLASE"/>
    <property type="match status" value="1"/>
</dbReference>
<evidence type="ECO:0000256" key="2">
    <source>
        <dbReference type="ARBA" id="ARBA00019403"/>
    </source>
</evidence>
<dbReference type="CDD" id="cd10030">
    <property type="entry name" value="UDG-F4_TTUDGA_SPO1dp_like"/>
    <property type="match status" value="1"/>
</dbReference>
<dbReference type="InterPro" id="IPR005122">
    <property type="entry name" value="Uracil-DNA_glycosylase-like"/>
</dbReference>
<keyword evidence="8" id="KW-0411">Iron-sulfur</keyword>
<feature type="region of interest" description="Disordered" evidence="10">
    <location>
        <begin position="47"/>
        <end position="72"/>
    </location>
</feature>
<keyword evidence="9" id="KW-0234">DNA repair</keyword>
<evidence type="ECO:0000256" key="3">
    <source>
        <dbReference type="ARBA" id="ARBA00022485"/>
    </source>
</evidence>
<gene>
    <name evidence="12" type="ORF">DI526_01160</name>
</gene>
<dbReference type="InterPro" id="IPR023875">
    <property type="entry name" value="DNA_repair_put"/>
</dbReference>
<keyword evidence="4" id="KW-0479">Metal-binding</keyword>
<dbReference type="RefSeq" id="WP_304273083.1">
    <property type="nucleotide sequence ID" value="NZ_QFQZ01000002.1"/>
</dbReference>
<dbReference type="GO" id="GO:0051539">
    <property type="term" value="F:4 iron, 4 sulfur cluster binding"/>
    <property type="evidence" value="ECO:0007669"/>
    <property type="project" value="UniProtKB-KW"/>
</dbReference>
<dbReference type="InterPro" id="IPR051536">
    <property type="entry name" value="UDG_Type-4/5"/>
</dbReference>
<evidence type="ECO:0000256" key="7">
    <source>
        <dbReference type="ARBA" id="ARBA00023004"/>
    </source>
</evidence>
<evidence type="ECO:0000256" key="10">
    <source>
        <dbReference type="SAM" id="MobiDB-lite"/>
    </source>
</evidence>
<evidence type="ECO:0000256" key="5">
    <source>
        <dbReference type="ARBA" id="ARBA00022763"/>
    </source>
</evidence>
<dbReference type="Gene3D" id="3.40.470.10">
    <property type="entry name" value="Uracil-DNA glycosylase-like domain"/>
    <property type="match status" value="1"/>
</dbReference>
<dbReference type="AlphaFoldDB" id="A0A2W5VGY0"/>
<keyword evidence="3" id="KW-0004">4Fe-4S</keyword>